<evidence type="ECO:0000256" key="5">
    <source>
        <dbReference type="SAM" id="MobiDB-lite"/>
    </source>
</evidence>
<evidence type="ECO:0000256" key="2">
    <source>
        <dbReference type="ARBA" id="ARBA00022670"/>
    </source>
</evidence>
<dbReference type="GO" id="GO:0006508">
    <property type="term" value="P:proteolysis"/>
    <property type="evidence" value="ECO:0007669"/>
    <property type="project" value="UniProtKB-KW"/>
</dbReference>
<feature type="domain" description="Peptidase S49" evidence="7">
    <location>
        <begin position="189"/>
        <end position="350"/>
    </location>
</feature>
<keyword evidence="6" id="KW-1133">Transmembrane helix</keyword>
<dbReference type="Proteomes" id="UP000290624">
    <property type="component" value="Unassembled WGS sequence"/>
</dbReference>
<feature type="region of interest" description="Disordered" evidence="5">
    <location>
        <begin position="1"/>
        <end position="53"/>
    </location>
</feature>
<dbReference type="Gene3D" id="6.20.330.10">
    <property type="match status" value="1"/>
</dbReference>
<dbReference type="EMBL" id="PPCV01000002">
    <property type="protein sequence ID" value="RXW32958.1"/>
    <property type="molecule type" value="Genomic_DNA"/>
</dbReference>
<dbReference type="InterPro" id="IPR047272">
    <property type="entry name" value="S49_SppA_C"/>
</dbReference>
<comment type="caution">
    <text evidence="8">The sequence shown here is derived from an EMBL/GenBank/DDBJ whole genome shotgun (WGS) entry which is preliminary data.</text>
</comment>
<keyword evidence="6" id="KW-0472">Membrane</keyword>
<protein>
    <submittedName>
        <fullName evidence="8">Signal peptide peptidase SppA, 36K type</fullName>
    </submittedName>
</protein>
<keyword evidence="3" id="KW-0378">Hydrolase</keyword>
<accession>A0A4V1Q7L0</accession>
<proteinExistence type="inferred from homology"/>
<evidence type="ECO:0000313" key="9">
    <source>
        <dbReference type="Proteomes" id="UP000290624"/>
    </source>
</evidence>
<keyword evidence="2" id="KW-0645">Protease</keyword>
<evidence type="ECO:0000256" key="6">
    <source>
        <dbReference type="SAM" id="Phobius"/>
    </source>
</evidence>
<feature type="compositionally biased region" description="Low complexity" evidence="5">
    <location>
        <begin position="7"/>
        <end position="18"/>
    </location>
</feature>
<sequence>MTMNETPQDSIQPDDQQPTGGHEPRPRTPPESRPMSAPSLPPQGRPFRPETPFRRGFGLGAGAGFGAGLAIIVASLVASLLGGLVLMAFAATGATLAAGSTPQTERLSTIWGKETAANKLRAIPVTGTIQTSGGDGLGLTQGTFGYEVADVLDSLTADDAAGVVLLMNTPGGSISGSRAMADAIDRYRQRTGHKVFAYVEEMSASGGMYTMAGADEIVVDHGATVGSIGVVMGPLQRYRNVTAAGSVLGGVVVAERIDSEYISAGTGKTAGDPYRDLTPGERQELTNIATAFYADFVDFVAAKRGIEKSVIVDQLGAGLFAPADAQRYGLIDAQMGRDEALRHFAEKAGVDPNNTRLVQSAGSSLLNQLFGADARPLGVSPAVKPTGGQPARASAAICATSVKPVALHGDLSAFCG</sequence>
<gene>
    <name evidence="8" type="ORF">C1706_03525</name>
</gene>
<name>A0A4V1Q7L0_9ACTN</name>
<dbReference type="AlphaFoldDB" id="A0A4V1Q7L0"/>
<keyword evidence="4" id="KW-0720">Serine protease</keyword>
<keyword evidence="6" id="KW-0812">Transmembrane</keyword>
<evidence type="ECO:0000259" key="7">
    <source>
        <dbReference type="Pfam" id="PF01343"/>
    </source>
</evidence>
<keyword evidence="9" id="KW-1185">Reference proteome</keyword>
<dbReference type="PANTHER" id="PTHR42987:SF4">
    <property type="entry name" value="PROTEASE SOHB-RELATED"/>
    <property type="match status" value="1"/>
</dbReference>
<dbReference type="InterPro" id="IPR029045">
    <property type="entry name" value="ClpP/crotonase-like_dom_sf"/>
</dbReference>
<evidence type="ECO:0000313" key="8">
    <source>
        <dbReference type="EMBL" id="RXW32958.1"/>
    </source>
</evidence>
<organism evidence="8 9">
    <name type="scientific">Propioniciclava flava</name>
    <dbReference type="NCBI Taxonomy" id="2072026"/>
    <lineage>
        <taxon>Bacteria</taxon>
        <taxon>Bacillati</taxon>
        <taxon>Actinomycetota</taxon>
        <taxon>Actinomycetes</taxon>
        <taxon>Propionibacteriales</taxon>
        <taxon>Propionibacteriaceae</taxon>
        <taxon>Propioniciclava</taxon>
    </lineage>
</organism>
<comment type="similarity">
    <text evidence="1">Belongs to the peptidase S49 family.</text>
</comment>
<evidence type="ECO:0000256" key="1">
    <source>
        <dbReference type="ARBA" id="ARBA00008683"/>
    </source>
</evidence>
<dbReference type="GO" id="GO:0008236">
    <property type="term" value="F:serine-type peptidase activity"/>
    <property type="evidence" value="ECO:0007669"/>
    <property type="project" value="UniProtKB-KW"/>
</dbReference>
<dbReference type="CDD" id="cd07023">
    <property type="entry name" value="S49_Sppa_N_C"/>
    <property type="match status" value="1"/>
</dbReference>
<evidence type="ECO:0000256" key="4">
    <source>
        <dbReference type="ARBA" id="ARBA00022825"/>
    </source>
</evidence>
<dbReference type="SUPFAM" id="SSF52096">
    <property type="entry name" value="ClpP/crotonase"/>
    <property type="match status" value="1"/>
</dbReference>
<evidence type="ECO:0000256" key="3">
    <source>
        <dbReference type="ARBA" id="ARBA00022801"/>
    </source>
</evidence>
<dbReference type="Gene3D" id="3.90.226.10">
    <property type="entry name" value="2-enoyl-CoA Hydratase, Chain A, domain 1"/>
    <property type="match status" value="1"/>
</dbReference>
<dbReference type="Pfam" id="PF01343">
    <property type="entry name" value="Peptidase_S49"/>
    <property type="match status" value="1"/>
</dbReference>
<reference evidence="8 9" key="1">
    <citation type="submission" date="2018-01" db="EMBL/GenBank/DDBJ databases">
        <title>Lactibacter flavus gen. nov., sp. nov., a novel bacterium of the family Propionibacteriaceae isolated from raw milk and dairy products.</title>
        <authorList>
            <person name="Wenning M."/>
            <person name="Breitenwieser F."/>
            <person name="Huptas C."/>
            <person name="von Neubeck M."/>
            <person name="Busse H.-J."/>
            <person name="Scherer S."/>
        </authorList>
    </citation>
    <scope>NUCLEOTIDE SEQUENCE [LARGE SCALE GENOMIC DNA]</scope>
    <source>
        <strain evidence="8 9">VG341</strain>
    </source>
</reference>
<dbReference type="PANTHER" id="PTHR42987">
    <property type="entry name" value="PEPTIDASE S49"/>
    <property type="match status" value="1"/>
</dbReference>
<dbReference type="InterPro" id="IPR002142">
    <property type="entry name" value="Peptidase_S49"/>
</dbReference>
<feature type="transmembrane region" description="Helical" evidence="6">
    <location>
        <begin position="57"/>
        <end position="90"/>
    </location>
</feature>